<evidence type="ECO:0000313" key="1">
    <source>
        <dbReference type="EMBL" id="KAI5076303.1"/>
    </source>
</evidence>
<gene>
    <name evidence="1" type="ORF">GOP47_0008368</name>
</gene>
<name>A0A9D4UYF5_ADICA</name>
<feature type="non-terminal residue" evidence="1">
    <location>
        <position position="1"/>
    </location>
</feature>
<proteinExistence type="predicted"/>
<sequence length="136" mass="16020">VINILHDEFLVPTRDQRFNENLMKIRMREYCKHKRSEVQKAIKNGWNRPDWLAKEDWKNAKKAARENPYKWKQQKDAARVRVEAGSWHHLGSGGWASFEADFWSMTGRDPTPYEREYAGRKGLNALMDILNSRGGM</sequence>
<comment type="caution">
    <text evidence="1">The sequence shown here is derived from an EMBL/GenBank/DDBJ whole genome shotgun (WGS) entry which is preliminary data.</text>
</comment>
<reference evidence="1" key="1">
    <citation type="submission" date="2021-01" db="EMBL/GenBank/DDBJ databases">
        <title>Adiantum capillus-veneris genome.</title>
        <authorList>
            <person name="Fang Y."/>
            <person name="Liao Q."/>
        </authorList>
    </citation>
    <scope>NUCLEOTIDE SEQUENCE</scope>
    <source>
        <strain evidence="1">H3</strain>
        <tissue evidence="1">Leaf</tissue>
    </source>
</reference>
<accession>A0A9D4UYF5</accession>
<keyword evidence="2" id="KW-1185">Reference proteome</keyword>
<protein>
    <submittedName>
        <fullName evidence="1">Uncharacterized protein</fullName>
    </submittedName>
</protein>
<evidence type="ECO:0000313" key="2">
    <source>
        <dbReference type="Proteomes" id="UP000886520"/>
    </source>
</evidence>
<organism evidence="1 2">
    <name type="scientific">Adiantum capillus-veneris</name>
    <name type="common">Maidenhair fern</name>
    <dbReference type="NCBI Taxonomy" id="13818"/>
    <lineage>
        <taxon>Eukaryota</taxon>
        <taxon>Viridiplantae</taxon>
        <taxon>Streptophyta</taxon>
        <taxon>Embryophyta</taxon>
        <taxon>Tracheophyta</taxon>
        <taxon>Polypodiopsida</taxon>
        <taxon>Polypodiidae</taxon>
        <taxon>Polypodiales</taxon>
        <taxon>Pteridineae</taxon>
        <taxon>Pteridaceae</taxon>
        <taxon>Vittarioideae</taxon>
        <taxon>Adiantum</taxon>
    </lineage>
</organism>
<feature type="non-terminal residue" evidence="1">
    <location>
        <position position="136"/>
    </location>
</feature>
<dbReference type="EMBL" id="JABFUD020000008">
    <property type="protein sequence ID" value="KAI5076303.1"/>
    <property type="molecule type" value="Genomic_DNA"/>
</dbReference>
<dbReference type="Proteomes" id="UP000886520">
    <property type="component" value="Chromosome 8"/>
</dbReference>
<dbReference type="AlphaFoldDB" id="A0A9D4UYF5"/>